<comment type="caution">
    <text evidence="1">The sequence shown here is derived from an EMBL/GenBank/DDBJ whole genome shotgun (WGS) entry which is preliminary data.</text>
</comment>
<reference evidence="2" key="1">
    <citation type="submission" date="2014-09" db="EMBL/GenBank/DDBJ databases">
        <authorList>
            <person name="Mudge J."/>
            <person name="Ramaraj T."/>
            <person name="Lindquist I.E."/>
            <person name="Bharti A.K."/>
            <person name="Sundararajan A."/>
            <person name="Cameron C.T."/>
            <person name="Woodward J.E."/>
            <person name="May G.D."/>
            <person name="Brubaker C."/>
            <person name="Broadhvest J."/>
            <person name="Wilkins T.A."/>
        </authorList>
    </citation>
    <scope>NUCLEOTIDE SEQUENCE</scope>
    <source>
        <strain evidence="2">cv. AKA8401</strain>
    </source>
</reference>
<keyword evidence="2" id="KW-1185">Reference proteome</keyword>
<dbReference type="AlphaFoldDB" id="A0A0B0MBJ8"/>
<name>A0A0B0MBJ8_GOSAR</name>
<evidence type="ECO:0000313" key="2">
    <source>
        <dbReference type="Proteomes" id="UP000032142"/>
    </source>
</evidence>
<dbReference type="EMBL" id="JRRC01084386">
    <property type="protein sequence ID" value="KHF99547.1"/>
    <property type="molecule type" value="Genomic_DNA"/>
</dbReference>
<sequence>MFFYLYSFEMFSSIIMN</sequence>
<proteinExistence type="predicted"/>
<dbReference type="Proteomes" id="UP000032142">
    <property type="component" value="Unassembled WGS sequence"/>
</dbReference>
<protein>
    <submittedName>
        <fullName evidence="1">Uncharacterized protein</fullName>
    </submittedName>
</protein>
<evidence type="ECO:0000313" key="1">
    <source>
        <dbReference type="EMBL" id="KHF99547.1"/>
    </source>
</evidence>
<gene>
    <name evidence="1" type="ORF">F383_38449</name>
</gene>
<organism evidence="1 2">
    <name type="scientific">Gossypium arboreum</name>
    <name type="common">Tree cotton</name>
    <name type="synonym">Gossypium nanking</name>
    <dbReference type="NCBI Taxonomy" id="29729"/>
    <lineage>
        <taxon>Eukaryota</taxon>
        <taxon>Viridiplantae</taxon>
        <taxon>Streptophyta</taxon>
        <taxon>Embryophyta</taxon>
        <taxon>Tracheophyta</taxon>
        <taxon>Spermatophyta</taxon>
        <taxon>Magnoliopsida</taxon>
        <taxon>eudicotyledons</taxon>
        <taxon>Gunneridae</taxon>
        <taxon>Pentapetalae</taxon>
        <taxon>rosids</taxon>
        <taxon>malvids</taxon>
        <taxon>Malvales</taxon>
        <taxon>Malvaceae</taxon>
        <taxon>Malvoideae</taxon>
        <taxon>Gossypium</taxon>
    </lineage>
</organism>
<accession>A0A0B0MBJ8</accession>